<name>A0ABN8LN66_9CNID</name>
<keyword evidence="6 9" id="KW-0067">ATP-binding</keyword>
<dbReference type="PANTHER" id="PTHR12750">
    <property type="entry name" value="DIPHOSPHOINOSITOL PENTAKISPHOSPHATE KINASE"/>
    <property type="match status" value="1"/>
</dbReference>
<comment type="catalytic activity">
    <reaction evidence="8">
        <text>1D-myo-inositol hexakisphosphate + ATP = 1-diphospho-1D-myo-inositol 2,3,4,5,6-pentakisphosphate + ADP</text>
        <dbReference type="Rhea" id="RHEA:37459"/>
        <dbReference type="ChEBI" id="CHEBI:30616"/>
        <dbReference type="ChEBI" id="CHEBI:58130"/>
        <dbReference type="ChEBI" id="CHEBI:74946"/>
        <dbReference type="ChEBI" id="CHEBI:456216"/>
        <dbReference type="EC" id="2.7.4.24"/>
    </reaction>
    <physiologicalReaction direction="left-to-right" evidence="8">
        <dbReference type="Rhea" id="RHEA:37460"/>
    </physiologicalReaction>
</comment>
<feature type="compositionally biased region" description="Polar residues" evidence="10">
    <location>
        <begin position="1265"/>
        <end position="1280"/>
    </location>
</feature>
<keyword evidence="3 9" id="KW-0808">Transferase</keyword>
<dbReference type="CDD" id="cd07061">
    <property type="entry name" value="HP_HAP_like"/>
    <property type="match status" value="1"/>
</dbReference>
<comment type="similarity">
    <text evidence="1 9">Belongs to the histidine acid phosphatase family. VIP1 subfamily.</text>
</comment>
<evidence type="ECO:0000256" key="2">
    <source>
        <dbReference type="ARBA" id="ARBA00022490"/>
    </source>
</evidence>
<evidence type="ECO:0000313" key="12">
    <source>
        <dbReference type="EMBL" id="CAH3018499.1"/>
    </source>
</evidence>
<feature type="region of interest" description="Disordered" evidence="10">
    <location>
        <begin position="1138"/>
        <end position="1200"/>
    </location>
</feature>
<evidence type="ECO:0000256" key="8">
    <source>
        <dbReference type="ARBA" id="ARBA00034629"/>
    </source>
</evidence>
<dbReference type="Gene3D" id="3.40.50.1240">
    <property type="entry name" value="Phosphoglycerate mutase-like"/>
    <property type="match status" value="1"/>
</dbReference>
<comment type="catalytic activity">
    <reaction evidence="7">
        <text>5-diphospho-1D-myo-inositol 1,2,3,4,6-pentakisphosphate + ATP + H(+) = 1,5-bis(diphospho)-1D-myo-inositol 2,3,4,6-tetrakisphosphate + ADP</text>
        <dbReference type="Rhea" id="RHEA:10276"/>
        <dbReference type="ChEBI" id="CHEBI:15378"/>
        <dbReference type="ChEBI" id="CHEBI:30616"/>
        <dbReference type="ChEBI" id="CHEBI:58628"/>
        <dbReference type="ChEBI" id="CHEBI:77983"/>
        <dbReference type="ChEBI" id="CHEBI:456216"/>
        <dbReference type="EC" id="2.7.4.24"/>
    </reaction>
    <physiologicalReaction direction="left-to-right" evidence="7">
        <dbReference type="Rhea" id="RHEA:10277"/>
    </physiologicalReaction>
</comment>
<evidence type="ECO:0000256" key="10">
    <source>
        <dbReference type="SAM" id="MobiDB-lite"/>
    </source>
</evidence>
<keyword evidence="4 9" id="KW-0547">Nucleotide-binding</keyword>
<evidence type="ECO:0000256" key="6">
    <source>
        <dbReference type="ARBA" id="ARBA00022840"/>
    </source>
</evidence>
<proteinExistence type="inferred from homology"/>
<evidence type="ECO:0000256" key="5">
    <source>
        <dbReference type="ARBA" id="ARBA00022777"/>
    </source>
</evidence>
<protein>
    <recommendedName>
        <fullName evidence="9">Inositol hexakisphosphate and diphosphoinositol-pentakisphosphate kinase</fullName>
        <ecNumber evidence="9">2.7.4.24</ecNumber>
    </recommendedName>
</protein>
<keyword evidence="2 9" id="KW-0963">Cytoplasm</keyword>
<dbReference type="Pfam" id="PF00328">
    <property type="entry name" value="His_Phos_2"/>
    <property type="match status" value="2"/>
</dbReference>
<evidence type="ECO:0000256" key="3">
    <source>
        <dbReference type="ARBA" id="ARBA00022679"/>
    </source>
</evidence>
<dbReference type="SUPFAM" id="SSF53254">
    <property type="entry name" value="Phosphoglycerate mutase-like"/>
    <property type="match status" value="1"/>
</dbReference>
<dbReference type="EC" id="2.7.4.24" evidence="9"/>
<feature type="compositionally biased region" description="Low complexity" evidence="10">
    <location>
        <begin position="1030"/>
        <end position="1044"/>
    </location>
</feature>
<dbReference type="InterPro" id="IPR040557">
    <property type="entry name" value="VIP1_N"/>
</dbReference>
<reference evidence="12 13" key="1">
    <citation type="submission" date="2022-05" db="EMBL/GenBank/DDBJ databases">
        <authorList>
            <consortium name="Genoscope - CEA"/>
            <person name="William W."/>
        </authorList>
    </citation>
    <scope>NUCLEOTIDE SEQUENCE [LARGE SCALE GENOMIC DNA]</scope>
</reference>
<feature type="region of interest" description="Disordered" evidence="10">
    <location>
        <begin position="1408"/>
        <end position="1453"/>
    </location>
</feature>
<feature type="region of interest" description="Disordered" evidence="10">
    <location>
        <begin position="1003"/>
        <end position="1044"/>
    </location>
</feature>
<dbReference type="Proteomes" id="UP001159427">
    <property type="component" value="Unassembled WGS sequence"/>
</dbReference>
<comment type="subcellular location">
    <subcellularLocation>
        <location evidence="9">Cytoplasm</location>
        <location evidence="9">Cytosol</location>
    </subcellularLocation>
</comment>
<feature type="compositionally biased region" description="Polar residues" evidence="10">
    <location>
        <begin position="487"/>
        <end position="499"/>
    </location>
</feature>
<evidence type="ECO:0000259" key="11">
    <source>
        <dbReference type="Pfam" id="PF18086"/>
    </source>
</evidence>
<accession>A0ABN8LN66</accession>
<dbReference type="Gene3D" id="3.40.50.11950">
    <property type="match status" value="1"/>
</dbReference>
<dbReference type="InterPro" id="IPR029033">
    <property type="entry name" value="His_PPase_superfam"/>
</dbReference>
<sequence>MSVTHLELYEQMDNQPTAFSRYNGGDEDDDDEEDGIPKIRIGICAMSKKTNSQPMQEILGRMSVFDFVDIFVFPDDTILNVPVEKWPICDCLISFYSKGFPLEKAIDYANLRKPFSLNDLEMQYALMDRPTMYSLLATAGIETPRHAILLRDENTGEPINTRFVETDDSVQVGDMVFHKPFVEKPVNAEDHNVYIYFPSSAGGGSQRLFRKVGNRSSVYSAESSVRKEGSYIYEDFVVTDGTDVKVYTVGPEYAHAEARKSPSLDGKVERDSQGKEIRYPVILNQYEKILANKVCNLFKQTVCGCDLLRTHGKSYVCDVNGFSFVKTSKKYYDDAAQVLIGLIVQELAPQLYRPYHLDVPEEIPAVEALNGTMLELRCVVGIIRHGDRTPKQKMKMEVRHPRFIELFKKYNGFDEHKLKLKRPMQLQEVLDIARDLLTDSKEGRPVFESLSKLHQLKSVLEMYGYFSGINRKIQFKYLGKPRDGSESSESSAENRQGDSGSDERSSKKKQGKESKESKNKQEGKTEKEVKRKESREFSKTQDLKETDTATADEKLKVPVDEDHSLLLILKWGGELTTMGKQQALELGRAFRSIYPGGHGEYSRLSGCGLLRLHSTYRHDLKIYASDEGRVQMTAAAFAKGFLALEGELTPILVHLVRSDKNTTEMLDTSSEAAKILGKVKHRLHEMLRSSEDFKDEDFAKLAPTKSRSVINAMKNVKNPHSMCAKLYSLVQDLTGQLKDLISQKVYDPRDPFLYHEETLELMMHRWTKLEKDFKLKNGQFDISLIPDIYDCIKYDVQHNGQLCLKNSLDLYKCAKAFADIVIPQEYGITQDEKLAIAQRVCVRLLRKIRGDLRHADKSDIHTRLNPNYSQSVVTPHRHVRTRLYFTSESHVHTVLNVFRLGKLFEDVPDEQWQRAVEFLSEVPELNYMTQIVLMLYEDPKADPQSEHRFHVEIHFSPGAKTMDDPEFLARKSPCRKRSVEDARFSTSSGIPSDAVVEGAVNRAQGVDEPQNEKDVKGVPNADLDLTLPPDASTTDSRSTASKKSVQNFDTNDLVSVVATSLGPDLVEDEKSLNETGYEPVVATSLGPDLMEDEKSLNETGYEPFNDKPFDETVYAGNERPRCAIGLDNFSDSGLCEGTSDSAVTSGTSIEESSAEEAVNTKRRSSSAGEIELQQQSSLKDSKAQQKGSEGELRTKSDSDVHSAVVIPQKVSVQGQNSVKCIVDEDKTNQSVRKTRPKSHSVSVAYPVTYATPLPKCESSDDMNVPTFSEGTEKPSSAKSDTTSERPRKVTYDLVNKQGSDEGDQLLRIVKSSPALKKGSPTRKRSVGSATSAIRAVRKLSYAISSALVVRPYSVTKSTKNSRKPPIADFYEEMTKVESLNPLRTLHNSVPLKEMDGFFDKIAGEGTETLVTPINTPSRKPPSRRLAARSAPNPVQSAEKKSSAGSEPDTEGVTDLLTEAIQKLDS</sequence>
<feature type="domain" description="VIP1 N-terminal" evidence="11">
    <location>
        <begin position="39"/>
        <end position="128"/>
    </location>
</feature>
<comment type="function">
    <text evidence="9">Bifunctional inositol kinase that acts in concert with the IP6K kinases to synthesize the diphosphate group-containing inositol pyrophosphates diphosphoinositol pentakisphosphate, PP-InsP5, and bis-diphosphoinositol tetrakisphosphate, (PP)2-InsP4. PP-InsP5 and (PP)2-InsP4, also respectively called InsP7 and InsP8, may regulate a variety of cellular processes, including apoptosis, vesicle trafficking, cytoskeletal dynamics, and exocytosis. Phosphorylates inositol hexakisphosphate (InsP6).</text>
</comment>
<evidence type="ECO:0000256" key="7">
    <source>
        <dbReference type="ARBA" id="ARBA00033696"/>
    </source>
</evidence>
<evidence type="ECO:0000256" key="9">
    <source>
        <dbReference type="RuleBase" id="RU365032"/>
    </source>
</evidence>
<dbReference type="Gene3D" id="3.30.470.20">
    <property type="entry name" value="ATP-grasp fold, B domain"/>
    <property type="match status" value="1"/>
</dbReference>
<organism evidence="12 13">
    <name type="scientific">Porites evermanni</name>
    <dbReference type="NCBI Taxonomy" id="104178"/>
    <lineage>
        <taxon>Eukaryota</taxon>
        <taxon>Metazoa</taxon>
        <taxon>Cnidaria</taxon>
        <taxon>Anthozoa</taxon>
        <taxon>Hexacorallia</taxon>
        <taxon>Scleractinia</taxon>
        <taxon>Fungiina</taxon>
        <taxon>Poritidae</taxon>
        <taxon>Porites</taxon>
    </lineage>
</organism>
<feature type="compositionally biased region" description="Polar residues" evidence="10">
    <location>
        <begin position="1138"/>
        <end position="1151"/>
    </location>
</feature>
<comment type="caution">
    <text evidence="12">The sequence shown here is derived from an EMBL/GenBank/DDBJ whole genome shotgun (WGS) entry which is preliminary data.</text>
</comment>
<gene>
    <name evidence="12" type="ORF">PEVE_00043455</name>
</gene>
<feature type="compositionally biased region" description="Basic and acidic residues" evidence="10">
    <location>
        <begin position="1179"/>
        <end position="1200"/>
    </location>
</feature>
<dbReference type="EMBL" id="CALNXI010000089">
    <property type="protein sequence ID" value="CAH3018499.1"/>
    <property type="molecule type" value="Genomic_DNA"/>
</dbReference>
<evidence type="ECO:0000256" key="4">
    <source>
        <dbReference type="ARBA" id="ARBA00022741"/>
    </source>
</evidence>
<keyword evidence="5 9" id="KW-0418">Kinase</keyword>
<dbReference type="PANTHER" id="PTHR12750:SF9">
    <property type="entry name" value="INOSITOL HEXAKISPHOSPHATE AND DIPHOSPHOINOSITOL-PENTAKISPHOSPHATE KINASE"/>
    <property type="match status" value="1"/>
</dbReference>
<feature type="region of interest" description="Disordered" evidence="10">
    <location>
        <begin position="1251"/>
        <end position="1288"/>
    </location>
</feature>
<dbReference type="SUPFAM" id="SSF56059">
    <property type="entry name" value="Glutathione synthetase ATP-binding domain-like"/>
    <property type="match status" value="1"/>
</dbReference>
<evidence type="ECO:0000313" key="13">
    <source>
        <dbReference type="Proteomes" id="UP001159427"/>
    </source>
</evidence>
<dbReference type="Pfam" id="PF18086">
    <property type="entry name" value="PPIP5K2_N"/>
    <property type="match status" value="1"/>
</dbReference>
<keyword evidence="13" id="KW-1185">Reference proteome</keyword>
<evidence type="ECO:0000256" key="1">
    <source>
        <dbReference type="ARBA" id="ARBA00005609"/>
    </source>
</evidence>
<feature type="compositionally biased region" description="Polar residues" evidence="10">
    <location>
        <begin position="1408"/>
        <end position="1417"/>
    </location>
</feature>
<feature type="region of interest" description="Disordered" evidence="10">
    <location>
        <begin position="479"/>
        <end position="545"/>
    </location>
</feature>
<dbReference type="InterPro" id="IPR037446">
    <property type="entry name" value="His_Pase_VIP1"/>
</dbReference>
<feature type="compositionally biased region" description="Basic and acidic residues" evidence="10">
    <location>
        <begin position="501"/>
        <end position="545"/>
    </location>
</feature>
<dbReference type="InterPro" id="IPR000560">
    <property type="entry name" value="His_Pase_clade-2"/>
</dbReference>